<protein>
    <recommendedName>
        <fullName evidence="4">Major facilitator superfamily (MFS) profile domain-containing protein</fullName>
    </recommendedName>
</protein>
<feature type="transmembrane region" description="Helical" evidence="3">
    <location>
        <begin position="95"/>
        <end position="119"/>
    </location>
</feature>
<evidence type="ECO:0000313" key="5">
    <source>
        <dbReference type="EMBL" id="KAK7686228.1"/>
    </source>
</evidence>
<dbReference type="PROSITE" id="PS50850">
    <property type="entry name" value="MFS"/>
    <property type="match status" value="1"/>
</dbReference>
<dbReference type="Proteomes" id="UP001385951">
    <property type="component" value="Unassembled WGS sequence"/>
</dbReference>
<keyword evidence="6" id="KW-1185">Reference proteome</keyword>
<sequence>MSTATSIREPYSVPQSDVELTSLDWQRNEIAASSEHPTSSVNVQELPPVDEGRKAWLFCFSGFMLESLVWGFGFSYGIFQGYYTSHPPFNTESHLAIAAVGPTALAVQYGAGIFLAFFYGRYPDLMKKSMWFGLALATSSLALSSFAKSVWLLIALQGVGLGFGGALCYWPVIFLVSQWFVQRKGLASGIVFAGSGIGGFLFPLFVNALLDRVGHAWTLRILALVQVILGGIALLGVQPRIPPINYRRGQQRPAFIPPRLQFFKRKVFWTFSATAFIQAMSYFPVSLYIAIFTATISSPLSATVVLSLFNSSGVVGQILIGYLSDKFPYPWIMFVSTMGSAIAAFLLWGFADTLARVFAFAIIFGGLSGGFSSVTFAAATEAANPNLEQAGMAASAATMFKGVAAVVGPIVSGILLEAGSKSVSTGPYGKFGFGSVEIFVGSCAVVGSMGSIAVLATRPRV</sequence>
<dbReference type="AlphaFoldDB" id="A0AAW0FXK0"/>
<feature type="domain" description="Major facilitator superfamily (MFS) profile" evidence="4">
    <location>
        <begin position="40"/>
        <end position="459"/>
    </location>
</feature>
<evidence type="ECO:0000259" key="4">
    <source>
        <dbReference type="PROSITE" id="PS50850"/>
    </source>
</evidence>
<feature type="transmembrane region" description="Helical" evidence="3">
    <location>
        <begin position="436"/>
        <end position="456"/>
    </location>
</feature>
<comment type="caution">
    <text evidence="5">The sequence shown here is derived from an EMBL/GenBank/DDBJ whole genome shotgun (WGS) entry which is preliminary data.</text>
</comment>
<organism evidence="5 6">
    <name type="scientific">Cerrena zonata</name>
    <dbReference type="NCBI Taxonomy" id="2478898"/>
    <lineage>
        <taxon>Eukaryota</taxon>
        <taxon>Fungi</taxon>
        <taxon>Dikarya</taxon>
        <taxon>Basidiomycota</taxon>
        <taxon>Agaricomycotina</taxon>
        <taxon>Agaricomycetes</taxon>
        <taxon>Polyporales</taxon>
        <taxon>Cerrenaceae</taxon>
        <taxon>Cerrena</taxon>
    </lineage>
</organism>
<keyword evidence="3" id="KW-0472">Membrane</keyword>
<feature type="transmembrane region" description="Helical" evidence="3">
    <location>
        <begin position="55"/>
        <end position="83"/>
    </location>
</feature>
<dbReference type="PANTHER" id="PTHR11360">
    <property type="entry name" value="MONOCARBOXYLATE TRANSPORTER"/>
    <property type="match status" value="1"/>
</dbReference>
<evidence type="ECO:0000256" key="1">
    <source>
        <dbReference type="ARBA" id="ARBA00004141"/>
    </source>
</evidence>
<dbReference type="GO" id="GO:0016020">
    <property type="term" value="C:membrane"/>
    <property type="evidence" value="ECO:0007669"/>
    <property type="project" value="UniProtKB-SubCell"/>
</dbReference>
<feature type="transmembrane region" description="Helical" evidence="3">
    <location>
        <begin position="331"/>
        <end position="351"/>
    </location>
</feature>
<feature type="transmembrane region" description="Helical" evidence="3">
    <location>
        <begin position="267"/>
        <end position="291"/>
    </location>
</feature>
<dbReference type="InterPro" id="IPR020846">
    <property type="entry name" value="MFS_dom"/>
</dbReference>
<keyword evidence="3" id="KW-0812">Transmembrane</keyword>
<dbReference type="InterPro" id="IPR036259">
    <property type="entry name" value="MFS_trans_sf"/>
</dbReference>
<dbReference type="GO" id="GO:0022857">
    <property type="term" value="F:transmembrane transporter activity"/>
    <property type="evidence" value="ECO:0007669"/>
    <property type="project" value="InterPro"/>
</dbReference>
<feature type="transmembrane region" description="Helical" evidence="3">
    <location>
        <begin position="357"/>
        <end position="379"/>
    </location>
</feature>
<dbReference type="Gene3D" id="1.20.1250.20">
    <property type="entry name" value="MFS general substrate transporter like domains"/>
    <property type="match status" value="2"/>
</dbReference>
<feature type="transmembrane region" description="Helical" evidence="3">
    <location>
        <begin position="188"/>
        <end position="210"/>
    </location>
</feature>
<feature type="transmembrane region" description="Helical" evidence="3">
    <location>
        <begin position="131"/>
        <end position="154"/>
    </location>
</feature>
<evidence type="ECO:0000313" key="6">
    <source>
        <dbReference type="Proteomes" id="UP001385951"/>
    </source>
</evidence>
<evidence type="ECO:0000256" key="2">
    <source>
        <dbReference type="ARBA" id="ARBA00006727"/>
    </source>
</evidence>
<reference evidence="5 6" key="1">
    <citation type="submission" date="2022-09" db="EMBL/GenBank/DDBJ databases">
        <authorList>
            <person name="Palmer J.M."/>
        </authorList>
    </citation>
    <scope>NUCLEOTIDE SEQUENCE [LARGE SCALE GENOMIC DNA]</scope>
    <source>
        <strain evidence="5 6">DSM 7382</strain>
    </source>
</reference>
<feature type="transmembrane region" description="Helical" evidence="3">
    <location>
        <begin position="216"/>
        <end position="237"/>
    </location>
</feature>
<accession>A0AAW0FXK0</accession>
<dbReference type="EMBL" id="JASBNA010000017">
    <property type="protein sequence ID" value="KAK7686228.1"/>
    <property type="molecule type" value="Genomic_DNA"/>
</dbReference>
<proteinExistence type="inferred from homology"/>
<keyword evidence="3" id="KW-1133">Transmembrane helix</keyword>
<dbReference type="InterPro" id="IPR050327">
    <property type="entry name" value="Proton-linked_MCT"/>
</dbReference>
<dbReference type="Pfam" id="PF07690">
    <property type="entry name" value="MFS_1"/>
    <property type="match status" value="1"/>
</dbReference>
<dbReference type="InterPro" id="IPR011701">
    <property type="entry name" value="MFS"/>
</dbReference>
<feature type="transmembrane region" description="Helical" evidence="3">
    <location>
        <begin position="391"/>
        <end position="416"/>
    </location>
</feature>
<dbReference type="SUPFAM" id="SSF103473">
    <property type="entry name" value="MFS general substrate transporter"/>
    <property type="match status" value="1"/>
</dbReference>
<feature type="transmembrane region" description="Helical" evidence="3">
    <location>
        <begin position="160"/>
        <end position="181"/>
    </location>
</feature>
<feature type="transmembrane region" description="Helical" evidence="3">
    <location>
        <begin position="303"/>
        <end position="324"/>
    </location>
</feature>
<evidence type="ECO:0000256" key="3">
    <source>
        <dbReference type="SAM" id="Phobius"/>
    </source>
</evidence>
<gene>
    <name evidence="5" type="ORF">QCA50_010448</name>
</gene>
<name>A0AAW0FXK0_9APHY</name>
<comment type="subcellular location">
    <subcellularLocation>
        <location evidence="1">Membrane</location>
        <topology evidence="1">Multi-pass membrane protein</topology>
    </subcellularLocation>
</comment>
<comment type="similarity">
    <text evidence="2">Belongs to the major facilitator superfamily. Monocarboxylate porter (TC 2.A.1.13) family.</text>
</comment>
<dbReference type="PANTHER" id="PTHR11360:SF287">
    <property type="entry name" value="MFS MONOCARBOXYLATE TRANSPORTER"/>
    <property type="match status" value="1"/>
</dbReference>